<dbReference type="RefSeq" id="WP_345372833.1">
    <property type="nucleotide sequence ID" value="NZ_BAABJX010000043.1"/>
</dbReference>
<dbReference type="EMBL" id="BAABJX010000043">
    <property type="protein sequence ID" value="GAA4841383.1"/>
    <property type="molecule type" value="Genomic_DNA"/>
</dbReference>
<organism evidence="2 3">
    <name type="scientific">Algivirga pacifica</name>
    <dbReference type="NCBI Taxonomy" id="1162670"/>
    <lineage>
        <taxon>Bacteria</taxon>
        <taxon>Pseudomonadati</taxon>
        <taxon>Bacteroidota</taxon>
        <taxon>Cytophagia</taxon>
        <taxon>Cytophagales</taxon>
        <taxon>Flammeovirgaceae</taxon>
        <taxon>Algivirga</taxon>
    </lineage>
</organism>
<reference evidence="3" key="1">
    <citation type="journal article" date="2019" name="Int. J. Syst. Evol. Microbiol.">
        <title>The Global Catalogue of Microorganisms (GCM) 10K type strain sequencing project: providing services to taxonomists for standard genome sequencing and annotation.</title>
        <authorList>
            <consortium name="The Broad Institute Genomics Platform"/>
            <consortium name="The Broad Institute Genome Sequencing Center for Infectious Disease"/>
            <person name="Wu L."/>
            <person name="Ma J."/>
        </authorList>
    </citation>
    <scope>NUCLEOTIDE SEQUENCE [LARGE SCALE GENOMIC DNA]</scope>
    <source>
        <strain evidence="3">JCM 18326</strain>
    </source>
</reference>
<proteinExistence type="predicted"/>
<keyword evidence="3" id="KW-1185">Reference proteome</keyword>
<dbReference type="PROSITE" id="PS50293">
    <property type="entry name" value="TPR_REGION"/>
    <property type="match status" value="1"/>
</dbReference>
<dbReference type="SUPFAM" id="SSF48452">
    <property type="entry name" value="TPR-like"/>
    <property type="match status" value="1"/>
</dbReference>
<dbReference type="InterPro" id="IPR011990">
    <property type="entry name" value="TPR-like_helical_dom_sf"/>
</dbReference>
<dbReference type="SMART" id="SM00028">
    <property type="entry name" value="TPR"/>
    <property type="match status" value="1"/>
</dbReference>
<dbReference type="InterPro" id="IPR019734">
    <property type="entry name" value="TPR_rpt"/>
</dbReference>
<evidence type="ECO:0000313" key="2">
    <source>
        <dbReference type="EMBL" id="GAA4841383.1"/>
    </source>
</evidence>
<evidence type="ECO:0008006" key="4">
    <source>
        <dbReference type="Google" id="ProtNLM"/>
    </source>
</evidence>
<gene>
    <name evidence="2" type="ORF">GCM10023331_28000</name>
</gene>
<dbReference type="PROSITE" id="PS50005">
    <property type="entry name" value="TPR"/>
    <property type="match status" value="1"/>
</dbReference>
<protein>
    <recommendedName>
        <fullName evidence="4">Tetratricopeptide repeat protein</fullName>
    </recommendedName>
</protein>
<dbReference type="Proteomes" id="UP001500298">
    <property type="component" value="Unassembled WGS sequence"/>
</dbReference>
<feature type="repeat" description="TPR" evidence="1">
    <location>
        <begin position="273"/>
        <end position="306"/>
    </location>
</feature>
<sequence length="327" mass="38241">MRDITALQFRFRFIDTTGRTDVLPTTGSINDIQLKLGKGCIFVDDIYKVNRYQNKLIITLYPFATVSGNIAKRYIGEHHAIIIQTSSFAKELEANIDRKIGKVKILHKRQIKDNTAKLLSTQCPSCHSPIDLENRPATYYSYCDHCGAIFNKYGYSISEGEHYGICPETGYFDRIKNYREYKMFISPQEVSFSAKKYYCSDMLEIIFLKEYFYKNITLLIGVFLMGVQHIFSKTSRQPDFEELGEANYYAYTGEMSKAWDIYHQMISRLPHHPGFYHNLGLAYLKLKRYKRAVKYFEKALDGCSNYTPTLKVLEKYKRRAFDYSEEE</sequence>
<dbReference type="Gene3D" id="1.25.40.10">
    <property type="entry name" value="Tetratricopeptide repeat domain"/>
    <property type="match status" value="1"/>
</dbReference>
<keyword evidence="1" id="KW-0802">TPR repeat</keyword>
<dbReference type="Pfam" id="PF13181">
    <property type="entry name" value="TPR_8"/>
    <property type="match status" value="1"/>
</dbReference>
<name>A0ABP9DDZ7_9BACT</name>
<evidence type="ECO:0000313" key="3">
    <source>
        <dbReference type="Proteomes" id="UP001500298"/>
    </source>
</evidence>
<evidence type="ECO:0000256" key="1">
    <source>
        <dbReference type="PROSITE-ProRule" id="PRU00339"/>
    </source>
</evidence>
<accession>A0ABP9DDZ7</accession>
<comment type="caution">
    <text evidence="2">The sequence shown here is derived from an EMBL/GenBank/DDBJ whole genome shotgun (WGS) entry which is preliminary data.</text>
</comment>